<evidence type="ECO:0000256" key="1">
    <source>
        <dbReference type="SAM" id="MobiDB-lite"/>
    </source>
</evidence>
<keyword evidence="2" id="KW-0732">Signal</keyword>
<feature type="signal peptide" evidence="2">
    <location>
        <begin position="1"/>
        <end position="18"/>
    </location>
</feature>
<feature type="compositionally biased region" description="Polar residues" evidence="1">
    <location>
        <begin position="28"/>
        <end position="42"/>
    </location>
</feature>
<dbReference type="Proteomes" id="UP001163846">
    <property type="component" value="Unassembled WGS sequence"/>
</dbReference>
<accession>A0AA38UJ27</accession>
<dbReference type="AlphaFoldDB" id="A0AA38UJ27"/>
<feature type="chain" id="PRO_5041376719" evidence="2">
    <location>
        <begin position="19"/>
        <end position="156"/>
    </location>
</feature>
<evidence type="ECO:0000313" key="4">
    <source>
        <dbReference type="Proteomes" id="UP001163846"/>
    </source>
</evidence>
<keyword evidence="4" id="KW-1185">Reference proteome</keyword>
<feature type="region of interest" description="Disordered" evidence="1">
    <location>
        <begin position="28"/>
        <end position="101"/>
    </location>
</feature>
<dbReference type="EMBL" id="MU806087">
    <property type="protein sequence ID" value="KAJ3840257.1"/>
    <property type="molecule type" value="Genomic_DNA"/>
</dbReference>
<organism evidence="3 4">
    <name type="scientific">Lentinula raphanica</name>
    <dbReference type="NCBI Taxonomy" id="153919"/>
    <lineage>
        <taxon>Eukaryota</taxon>
        <taxon>Fungi</taxon>
        <taxon>Dikarya</taxon>
        <taxon>Basidiomycota</taxon>
        <taxon>Agaricomycotina</taxon>
        <taxon>Agaricomycetes</taxon>
        <taxon>Agaricomycetidae</taxon>
        <taxon>Agaricales</taxon>
        <taxon>Marasmiineae</taxon>
        <taxon>Omphalotaceae</taxon>
        <taxon>Lentinula</taxon>
    </lineage>
</organism>
<reference evidence="3" key="1">
    <citation type="submission" date="2022-08" db="EMBL/GenBank/DDBJ databases">
        <authorList>
            <consortium name="DOE Joint Genome Institute"/>
            <person name="Min B."/>
            <person name="Riley R."/>
            <person name="Sierra-Patev S."/>
            <person name="Naranjo-Ortiz M."/>
            <person name="Looney B."/>
            <person name="Konkel Z."/>
            <person name="Slot J.C."/>
            <person name="Sakamoto Y."/>
            <person name="Steenwyk J.L."/>
            <person name="Rokas A."/>
            <person name="Carro J."/>
            <person name="Camarero S."/>
            <person name="Ferreira P."/>
            <person name="Molpeceres G."/>
            <person name="Ruiz-Duenas F.J."/>
            <person name="Serrano A."/>
            <person name="Henrissat B."/>
            <person name="Drula E."/>
            <person name="Hughes K.W."/>
            <person name="Mata J.L."/>
            <person name="Ishikawa N.K."/>
            <person name="Vargas-Isla R."/>
            <person name="Ushijima S."/>
            <person name="Smith C.A."/>
            <person name="Ahrendt S."/>
            <person name="Andreopoulos W."/>
            <person name="He G."/>
            <person name="Labutti K."/>
            <person name="Lipzen A."/>
            <person name="Ng V."/>
            <person name="Sandor L."/>
            <person name="Barry K."/>
            <person name="Martinez A.T."/>
            <person name="Xiao Y."/>
            <person name="Gibbons J.G."/>
            <person name="Terashima K."/>
            <person name="Hibbett D.S."/>
            <person name="Grigoriev I.V."/>
        </authorList>
    </citation>
    <scope>NUCLEOTIDE SEQUENCE</scope>
    <source>
        <strain evidence="3">TFB9207</strain>
    </source>
</reference>
<protein>
    <submittedName>
        <fullName evidence="3">Uncharacterized protein</fullName>
    </submittedName>
</protein>
<name>A0AA38UJ27_9AGAR</name>
<proteinExistence type="predicted"/>
<comment type="caution">
    <text evidence="3">The sequence shown here is derived from an EMBL/GenBank/DDBJ whole genome shotgun (WGS) entry which is preliminary data.</text>
</comment>
<sequence length="156" mass="17079">MGSFLWFFVGAGAATMYARRQNQHEGTWSHHSCHRTQSSRNITPPPSSEVDQTGSTRKEPFFPSAPWNNPAAQAAVPSSSLGHPSTSPSTSSPDPWAAEKERMREIGSQLGDNVLEFSESTLDTLLSSIASMKAKLVQQRLEREGQDQKAPSPRLV</sequence>
<gene>
    <name evidence="3" type="ORF">F5878DRAFT_613728</name>
</gene>
<evidence type="ECO:0000256" key="2">
    <source>
        <dbReference type="SAM" id="SignalP"/>
    </source>
</evidence>
<evidence type="ECO:0000313" key="3">
    <source>
        <dbReference type="EMBL" id="KAJ3840257.1"/>
    </source>
</evidence>
<feature type="compositionally biased region" description="Low complexity" evidence="1">
    <location>
        <begin position="77"/>
        <end position="95"/>
    </location>
</feature>